<dbReference type="InterPro" id="IPR009734">
    <property type="entry name" value="Myoviridae_GpU"/>
</dbReference>
<organism evidence="1 2">
    <name type="scientific">Halomonas sulfidivorans</name>
    <dbReference type="NCBI Taxonomy" id="2733488"/>
    <lineage>
        <taxon>Bacteria</taxon>
        <taxon>Pseudomonadati</taxon>
        <taxon>Pseudomonadota</taxon>
        <taxon>Gammaproteobacteria</taxon>
        <taxon>Oceanospirillales</taxon>
        <taxon>Halomonadaceae</taxon>
        <taxon>Halomonas</taxon>
    </lineage>
</organism>
<accession>A0ABX7WL52</accession>
<evidence type="ECO:0000313" key="1">
    <source>
        <dbReference type="EMBL" id="QTP60939.1"/>
    </source>
</evidence>
<evidence type="ECO:0000313" key="2">
    <source>
        <dbReference type="Proteomes" id="UP000671845"/>
    </source>
</evidence>
<dbReference type="PIRSF" id="PIRSF029208">
    <property type="entry name" value="Phage_tail_GPU"/>
    <property type="match status" value="1"/>
</dbReference>
<gene>
    <name evidence="1" type="ORF">HNO53_20805</name>
</gene>
<dbReference type="EMBL" id="CP053383">
    <property type="protein sequence ID" value="QTP60939.1"/>
    <property type="molecule type" value="Genomic_DNA"/>
</dbReference>
<reference evidence="1 2" key="1">
    <citation type="journal article" date="2021" name="Front. Microbiol.">
        <title>Aerobic Denitrification and Heterotrophic Sulfur Oxidation in the Genus Halomonas Revealed by Six Novel Species Characterizations and Genome-Based Analysis.</title>
        <authorList>
            <person name="Wang L."/>
            <person name="Shao Z."/>
        </authorList>
    </citation>
    <scope>NUCLEOTIDE SEQUENCE [LARGE SCALE GENOMIC DNA]</scope>
    <source>
        <strain evidence="1 2">MCCC 1A13718</strain>
    </source>
</reference>
<name>A0ABX7WL52_9GAMM</name>
<dbReference type="RefSeq" id="WP_209474890.1">
    <property type="nucleotide sequence ID" value="NZ_CP053383.1"/>
</dbReference>
<dbReference type="Proteomes" id="UP000671845">
    <property type="component" value="Chromosome"/>
</dbReference>
<proteinExistence type="predicted"/>
<dbReference type="Pfam" id="PF06995">
    <property type="entry name" value="Phage_P2_GpU"/>
    <property type="match status" value="1"/>
</dbReference>
<protein>
    <submittedName>
        <fullName evidence="1">Phage tail protein</fullName>
    </submittedName>
</protein>
<sequence length="135" mass="15126">MAEVMMRLGEFSFSIDTAAYQQLMRSTQYRWSPQSRVGTHDALQFTGFGGDQITLTGKIYPGWRGGAGQIREMRAQAALGKPMMLIDGNGYIHGRWAVESVEEQADIFAPAGVPRRQQFTLQMRFFDDGPQVSDT</sequence>
<keyword evidence="2" id="KW-1185">Reference proteome</keyword>
<dbReference type="InterPro" id="IPR016912">
    <property type="entry name" value="Phage_P2_GpU"/>
</dbReference>